<sequence length="268" mass="29126">MNGQKEHQKAFCLSWTKVTASPSQRQSVSSLESGATAGSEHQSREQSTNHSSAQLSSCRPTEDDSRWNLSKPGVLMSTAGFADVTGETNEVAPLSRVPELEISDDESSNAPSPGSSKLPAVSRSKGSPISQEVKTTSTSKKVGLRISPKKSPEENEEPRGVSSSAYSRPLNASLSQEPEENSFEISRYRVDFNESPSVILMAKNNVPINNVPIKSTRDTPRSMETIDRVASQEEEKLGKSSLHDPLVITLSAAVVCLSLYIIWLKHKN</sequence>
<dbReference type="Proteomes" id="UP001181693">
    <property type="component" value="Unassembled WGS sequence"/>
</dbReference>
<evidence type="ECO:0000256" key="2">
    <source>
        <dbReference type="SAM" id="Phobius"/>
    </source>
</evidence>
<evidence type="ECO:0000313" key="4">
    <source>
        <dbReference type="Proteomes" id="UP001181693"/>
    </source>
</evidence>
<keyword evidence="2" id="KW-1133">Transmembrane helix</keyword>
<gene>
    <name evidence="3" type="ORF">GDO54_009687</name>
</gene>
<evidence type="ECO:0000313" key="3">
    <source>
        <dbReference type="EMBL" id="DBA29463.1"/>
    </source>
</evidence>
<name>A0AAV3AVC3_PYXAD</name>
<feature type="transmembrane region" description="Helical" evidence="2">
    <location>
        <begin position="246"/>
        <end position="264"/>
    </location>
</feature>
<comment type="caution">
    <text evidence="3">The sequence shown here is derived from an EMBL/GenBank/DDBJ whole genome shotgun (WGS) entry which is preliminary data.</text>
</comment>
<dbReference type="AlphaFoldDB" id="A0AAV3AVC3"/>
<reference evidence="3" key="1">
    <citation type="thesis" date="2020" institute="ProQuest LLC" country="789 East Eisenhower Parkway, Ann Arbor, MI, USA">
        <title>Comparative Genomics and Chromosome Evolution.</title>
        <authorList>
            <person name="Mudd A.B."/>
        </authorList>
    </citation>
    <scope>NUCLEOTIDE SEQUENCE</scope>
    <source>
        <strain evidence="3">1538</strain>
        <tissue evidence="3">Blood</tissue>
    </source>
</reference>
<feature type="region of interest" description="Disordered" evidence="1">
    <location>
        <begin position="15"/>
        <end position="180"/>
    </location>
</feature>
<keyword evidence="2" id="KW-0812">Transmembrane</keyword>
<feature type="compositionally biased region" description="Polar residues" evidence="1">
    <location>
        <begin position="45"/>
        <end position="59"/>
    </location>
</feature>
<proteinExistence type="predicted"/>
<keyword evidence="2" id="KW-0472">Membrane</keyword>
<feature type="compositionally biased region" description="Basic and acidic residues" evidence="1">
    <location>
        <begin position="150"/>
        <end position="159"/>
    </location>
</feature>
<dbReference type="EMBL" id="DYDO01000003">
    <property type="protein sequence ID" value="DBA29463.1"/>
    <property type="molecule type" value="Genomic_DNA"/>
</dbReference>
<organism evidence="3 4">
    <name type="scientific">Pyxicephalus adspersus</name>
    <name type="common">African bullfrog</name>
    <dbReference type="NCBI Taxonomy" id="30357"/>
    <lineage>
        <taxon>Eukaryota</taxon>
        <taxon>Metazoa</taxon>
        <taxon>Chordata</taxon>
        <taxon>Craniata</taxon>
        <taxon>Vertebrata</taxon>
        <taxon>Euteleostomi</taxon>
        <taxon>Amphibia</taxon>
        <taxon>Batrachia</taxon>
        <taxon>Anura</taxon>
        <taxon>Neobatrachia</taxon>
        <taxon>Ranoidea</taxon>
        <taxon>Pyxicephalidae</taxon>
        <taxon>Pyxicephalinae</taxon>
        <taxon>Pyxicephalus</taxon>
    </lineage>
</organism>
<feature type="compositionally biased region" description="Polar residues" evidence="1">
    <location>
        <begin position="124"/>
        <end position="140"/>
    </location>
</feature>
<evidence type="ECO:0000256" key="1">
    <source>
        <dbReference type="SAM" id="MobiDB-lite"/>
    </source>
</evidence>
<accession>A0AAV3AVC3</accession>
<feature type="compositionally biased region" description="Polar residues" evidence="1">
    <location>
        <begin position="161"/>
        <end position="176"/>
    </location>
</feature>
<keyword evidence="4" id="KW-1185">Reference proteome</keyword>
<feature type="compositionally biased region" description="Polar residues" evidence="1">
    <location>
        <begin position="16"/>
        <end position="33"/>
    </location>
</feature>
<protein>
    <submittedName>
        <fullName evidence="3">Uncharacterized protein</fullName>
    </submittedName>
</protein>